<dbReference type="InterPro" id="IPR036864">
    <property type="entry name" value="Zn2-C6_fun-type_DNA-bd_sf"/>
</dbReference>
<dbReference type="Pfam" id="PF00172">
    <property type="entry name" value="Zn_clus"/>
    <property type="match status" value="1"/>
</dbReference>
<feature type="compositionally biased region" description="Low complexity" evidence="2">
    <location>
        <begin position="78"/>
        <end position="89"/>
    </location>
</feature>
<dbReference type="HOGENOM" id="CLU_020223_2_1_1"/>
<reference evidence="4 5" key="1">
    <citation type="submission" date="2014-04" db="EMBL/GenBank/DDBJ databases">
        <authorList>
            <consortium name="DOE Joint Genome Institute"/>
            <person name="Kuo A."/>
            <person name="Martino E."/>
            <person name="Perotto S."/>
            <person name="Kohler A."/>
            <person name="Nagy L.G."/>
            <person name="Floudas D."/>
            <person name="Copeland A."/>
            <person name="Barry K.W."/>
            <person name="Cichocki N."/>
            <person name="Veneault-Fourrey C."/>
            <person name="LaButti K."/>
            <person name="Lindquist E.A."/>
            <person name="Lipzen A."/>
            <person name="Lundell T."/>
            <person name="Morin E."/>
            <person name="Murat C."/>
            <person name="Sun H."/>
            <person name="Tunlid A."/>
            <person name="Henrissat B."/>
            <person name="Grigoriev I.V."/>
            <person name="Hibbett D.S."/>
            <person name="Martin F."/>
            <person name="Nordberg H.P."/>
            <person name="Cantor M.N."/>
            <person name="Hua S.X."/>
        </authorList>
    </citation>
    <scope>NUCLEOTIDE SEQUENCE [LARGE SCALE GENOMIC DNA]</scope>
    <source>
        <strain evidence="4 5">Zn</strain>
    </source>
</reference>
<accession>A0A0C3GTH8</accession>
<dbReference type="PROSITE" id="PS50048">
    <property type="entry name" value="ZN2_CY6_FUNGAL_2"/>
    <property type="match status" value="1"/>
</dbReference>
<evidence type="ECO:0000256" key="2">
    <source>
        <dbReference type="SAM" id="MobiDB-lite"/>
    </source>
</evidence>
<gene>
    <name evidence="4" type="ORF">OIDMADRAFT_137431</name>
</gene>
<dbReference type="OrthoDB" id="2283488at2759"/>
<dbReference type="InterPro" id="IPR050797">
    <property type="entry name" value="Carb_Metab_Trans_Reg"/>
</dbReference>
<dbReference type="STRING" id="913774.A0A0C3GTH8"/>
<dbReference type="SMART" id="SM00066">
    <property type="entry name" value="GAL4"/>
    <property type="match status" value="1"/>
</dbReference>
<feature type="region of interest" description="Disordered" evidence="2">
    <location>
        <begin position="44"/>
        <end position="95"/>
    </location>
</feature>
<reference evidence="5" key="2">
    <citation type="submission" date="2015-01" db="EMBL/GenBank/DDBJ databases">
        <title>Evolutionary Origins and Diversification of the Mycorrhizal Mutualists.</title>
        <authorList>
            <consortium name="DOE Joint Genome Institute"/>
            <consortium name="Mycorrhizal Genomics Consortium"/>
            <person name="Kohler A."/>
            <person name="Kuo A."/>
            <person name="Nagy L.G."/>
            <person name="Floudas D."/>
            <person name="Copeland A."/>
            <person name="Barry K.W."/>
            <person name="Cichocki N."/>
            <person name="Veneault-Fourrey C."/>
            <person name="LaButti K."/>
            <person name="Lindquist E.A."/>
            <person name="Lipzen A."/>
            <person name="Lundell T."/>
            <person name="Morin E."/>
            <person name="Murat C."/>
            <person name="Riley R."/>
            <person name="Ohm R."/>
            <person name="Sun H."/>
            <person name="Tunlid A."/>
            <person name="Henrissat B."/>
            <person name="Grigoriev I.V."/>
            <person name="Hibbett D.S."/>
            <person name="Martin F."/>
        </authorList>
    </citation>
    <scope>NUCLEOTIDE SEQUENCE [LARGE SCALE GENOMIC DNA]</scope>
    <source>
        <strain evidence="5">Zn</strain>
    </source>
</reference>
<name>A0A0C3GTH8_OIDMZ</name>
<proteinExistence type="predicted"/>
<dbReference type="GO" id="GO:0000981">
    <property type="term" value="F:DNA-binding transcription factor activity, RNA polymerase II-specific"/>
    <property type="evidence" value="ECO:0007669"/>
    <property type="project" value="InterPro"/>
</dbReference>
<dbReference type="AlphaFoldDB" id="A0A0C3GTH8"/>
<dbReference type="PROSITE" id="PS00463">
    <property type="entry name" value="ZN2_CY6_FUNGAL_1"/>
    <property type="match status" value="1"/>
</dbReference>
<organism evidence="4 5">
    <name type="scientific">Oidiodendron maius (strain Zn)</name>
    <dbReference type="NCBI Taxonomy" id="913774"/>
    <lineage>
        <taxon>Eukaryota</taxon>
        <taxon>Fungi</taxon>
        <taxon>Dikarya</taxon>
        <taxon>Ascomycota</taxon>
        <taxon>Pezizomycotina</taxon>
        <taxon>Leotiomycetes</taxon>
        <taxon>Leotiomycetes incertae sedis</taxon>
        <taxon>Myxotrichaceae</taxon>
        <taxon>Oidiodendron</taxon>
    </lineage>
</organism>
<evidence type="ECO:0000313" key="5">
    <source>
        <dbReference type="Proteomes" id="UP000054321"/>
    </source>
</evidence>
<dbReference type="InterPro" id="IPR001138">
    <property type="entry name" value="Zn2Cys6_DnaBD"/>
</dbReference>
<dbReference type="EMBL" id="KN832893">
    <property type="protein sequence ID" value="KIM93686.1"/>
    <property type="molecule type" value="Genomic_DNA"/>
</dbReference>
<dbReference type="Gene3D" id="4.10.240.10">
    <property type="entry name" value="Zn(2)-C6 fungal-type DNA-binding domain"/>
    <property type="match status" value="1"/>
</dbReference>
<dbReference type="InParanoid" id="A0A0C3GTH8"/>
<evidence type="ECO:0000259" key="3">
    <source>
        <dbReference type="PROSITE" id="PS50048"/>
    </source>
</evidence>
<evidence type="ECO:0000256" key="1">
    <source>
        <dbReference type="ARBA" id="ARBA00023242"/>
    </source>
</evidence>
<feature type="domain" description="Zn(2)-C6 fungal-type" evidence="3">
    <location>
        <begin position="10"/>
        <end position="39"/>
    </location>
</feature>
<dbReference type="SUPFAM" id="SSF57701">
    <property type="entry name" value="Zn2/Cys6 DNA-binding domain"/>
    <property type="match status" value="1"/>
</dbReference>
<evidence type="ECO:0000313" key="4">
    <source>
        <dbReference type="EMBL" id="KIM93686.1"/>
    </source>
</evidence>
<keyword evidence="1" id="KW-0539">Nucleus</keyword>
<sequence>MASRAAATHACDACRRRKVKCDATDLCANCRISRLPCQYTYKPKKRGPKAPGLARNPRSAPEPEHVHIAPSPPSTEDTSFWPSPTSSSFEGGKDPVKTAGLARTIRHRLLETLQSSLPSMVMLDIVNYCIDLYMQYTFPSAPSVHEPTLRAGAARFFAEPIVPDLHLFGAGCWPEQVADMRSFALITALCASNASMMPESLISYRESLAIPFLGASRAMLQLFEDWDLEHPTSSSILTRVFHSSALQQTTGKTAVAFHVLGQATLLVLAMRLYREESLRAFDDIEAHILRSLFWQIYAADQASACLCSRPHLLHEASLGEKISLRPPSEGERLTPLLDPSRPGADEIFETRLRVGFHFLPHLWSSAARLLLDVRSSGRADAETGAALRTHLTKAYMNFLSIMDGLPPWLQAANLMATPDDGAAARFQKAAFWVQRCTTLVTFQCLRLVILQQCIESEAWDVVGLTDQSLTLSLTKLGVIHDFVQTLDDIPFIYVQVKGEPTVERIRRVGIVLLEMICNEEDETIKLRAKHYFTRLLHILTRLDSHASDEMNSWQQ</sequence>
<dbReference type="PANTHER" id="PTHR31668">
    <property type="entry name" value="GLUCOSE TRANSPORT TRANSCRIPTION REGULATOR RGT1-RELATED-RELATED"/>
    <property type="match status" value="1"/>
</dbReference>
<keyword evidence="5" id="KW-1185">Reference proteome</keyword>
<dbReference type="CDD" id="cd00067">
    <property type="entry name" value="GAL4"/>
    <property type="match status" value="1"/>
</dbReference>
<dbReference type="GO" id="GO:0008270">
    <property type="term" value="F:zinc ion binding"/>
    <property type="evidence" value="ECO:0007669"/>
    <property type="project" value="InterPro"/>
</dbReference>
<dbReference type="Proteomes" id="UP000054321">
    <property type="component" value="Unassembled WGS sequence"/>
</dbReference>
<protein>
    <recommendedName>
        <fullName evidence="3">Zn(2)-C6 fungal-type domain-containing protein</fullName>
    </recommendedName>
</protein>
<dbReference type="CDD" id="cd12148">
    <property type="entry name" value="fungal_TF_MHR"/>
    <property type="match status" value="1"/>
</dbReference>